<dbReference type="GO" id="GO:0005506">
    <property type="term" value="F:iron ion binding"/>
    <property type="evidence" value="ECO:0007669"/>
    <property type="project" value="InterPro"/>
</dbReference>
<gene>
    <name evidence="11" type="ORF">PanWU01x14_189010</name>
</gene>
<organism evidence="11 12">
    <name type="scientific">Parasponia andersonii</name>
    <name type="common">Sponia andersonii</name>
    <dbReference type="NCBI Taxonomy" id="3476"/>
    <lineage>
        <taxon>Eukaryota</taxon>
        <taxon>Viridiplantae</taxon>
        <taxon>Streptophyta</taxon>
        <taxon>Embryophyta</taxon>
        <taxon>Tracheophyta</taxon>
        <taxon>Spermatophyta</taxon>
        <taxon>Magnoliopsida</taxon>
        <taxon>eudicotyledons</taxon>
        <taxon>Gunneridae</taxon>
        <taxon>Pentapetalae</taxon>
        <taxon>rosids</taxon>
        <taxon>fabids</taxon>
        <taxon>Rosales</taxon>
        <taxon>Cannabaceae</taxon>
        <taxon>Parasponia</taxon>
    </lineage>
</organism>
<evidence type="ECO:0000256" key="2">
    <source>
        <dbReference type="ARBA" id="ARBA00010617"/>
    </source>
</evidence>
<protein>
    <submittedName>
        <fullName evidence="11">Cytochrome P450, E-class, group I</fullName>
    </submittedName>
</protein>
<keyword evidence="10" id="KW-1133">Transmembrane helix</keyword>
<dbReference type="EMBL" id="JXTB01000184">
    <property type="protein sequence ID" value="PON55407.1"/>
    <property type="molecule type" value="Genomic_DNA"/>
</dbReference>
<keyword evidence="4 8" id="KW-0479">Metal-binding</keyword>
<evidence type="ECO:0000256" key="7">
    <source>
        <dbReference type="ARBA" id="ARBA00023033"/>
    </source>
</evidence>
<evidence type="ECO:0000313" key="11">
    <source>
        <dbReference type="EMBL" id="PON55407.1"/>
    </source>
</evidence>
<dbReference type="GO" id="GO:0004497">
    <property type="term" value="F:monooxygenase activity"/>
    <property type="evidence" value="ECO:0007669"/>
    <property type="project" value="UniProtKB-KW"/>
</dbReference>
<dbReference type="Gene3D" id="1.10.630.10">
    <property type="entry name" value="Cytochrome P450"/>
    <property type="match status" value="1"/>
</dbReference>
<dbReference type="InterPro" id="IPR002401">
    <property type="entry name" value="Cyt_P450_E_grp-I"/>
</dbReference>
<evidence type="ECO:0000256" key="3">
    <source>
        <dbReference type="ARBA" id="ARBA00022617"/>
    </source>
</evidence>
<keyword evidence="5 9" id="KW-0560">Oxidoreductase</keyword>
<dbReference type="PANTHER" id="PTHR47944">
    <property type="entry name" value="CYTOCHROME P450 98A9"/>
    <property type="match status" value="1"/>
</dbReference>
<dbReference type="OrthoDB" id="2789670at2759"/>
<dbReference type="PANTHER" id="PTHR47944:SF19">
    <property type="entry name" value="CYTOCHROME P450 77A4"/>
    <property type="match status" value="1"/>
</dbReference>
<keyword evidence="12" id="KW-1185">Reference proteome</keyword>
<evidence type="ECO:0000256" key="9">
    <source>
        <dbReference type="RuleBase" id="RU000461"/>
    </source>
</evidence>
<dbReference type="GO" id="GO:0020037">
    <property type="term" value="F:heme binding"/>
    <property type="evidence" value="ECO:0007669"/>
    <property type="project" value="InterPro"/>
</dbReference>
<dbReference type="PRINTS" id="PR00463">
    <property type="entry name" value="EP450I"/>
</dbReference>
<reference evidence="12" key="1">
    <citation type="submission" date="2016-06" db="EMBL/GenBank/DDBJ databases">
        <title>Parallel loss of symbiosis genes in relatives of nitrogen-fixing non-legume Parasponia.</title>
        <authorList>
            <person name="Van Velzen R."/>
            <person name="Holmer R."/>
            <person name="Bu F."/>
            <person name="Rutten L."/>
            <person name="Van Zeijl A."/>
            <person name="Liu W."/>
            <person name="Santuari L."/>
            <person name="Cao Q."/>
            <person name="Sharma T."/>
            <person name="Shen D."/>
            <person name="Roswanjaya Y."/>
            <person name="Wardhani T."/>
            <person name="Kalhor M.S."/>
            <person name="Jansen J."/>
            <person name="Van den Hoogen J."/>
            <person name="Gungor B."/>
            <person name="Hartog M."/>
            <person name="Hontelez J."/>
            <person name="Verver J."/>
            <person name="Yang W.-C."/>
            <person name="Schijlen E."/>
            <person name="Repin R."/>
            <person name="Schilthuizen M."/>
            <person name="Schranz E."/>
            <person name="Heidstra R."/>
            <person name="Miyata K."/>
            <person name="Fedorova E."/>
            <person name="Kohlen W."/>
            <person name="Bisseling T."/>
            <person name="Smit S."/>
            <person name="Geurts R."/>
        </authorList>
    </citation>
    <scope>NUCLEOTIDE SEQUENCE [LARGE SCALE GENOMIC DNA]</scope>
    <source>
        <strain evidence="12">cv. WU1-14</strain>
    </source>
</reference>
<evidence type="ECO:0000256" key="5">
    <source>
        <dbReference type="ARBA" id="ARBA00023002"/>
    </source>
</evidence>
<evidence type="ECO:0000256" key="8">
    <source>
        <dbReference type="PIRSR" id="PIRSR602401-1"/>
    </source>
</evidence>
<evidence type="ECO:0000256" key="10">
    <source>
        <dbReference type="SAM" id="Phobius"/>
    </source>
</evidence>
<keyword evidence="10" id="KW-0472">Membrane</keyword>
<keyword evidence="10" id="KW-0812">Transmembrane</keyword>
<dbReference type="InterPro" id="IPR017972">
    <property type="entry name" value="Cyt_P450_CS"/>
</dbReference>
<feature type="transmembrane region" description="Helical" evidence="10">
    <location>
        <begin position="45"/>
        <end position="65"/>
    </location>
</feature>
<evidence type="ECO:0000256" key="4">
    <source>
        <dbReference type="ARBA" id="ARBA00022723"/>
    </source>
</evidence>
<comment type="similarity">
    <text evidence="2 9">Belongs to the cytochrome P450 family.</text>
</comment>
<evidence type="ECO:0000256" key="1">
    <source>
        <dbReference type="ARBA" id="ARBA00001971"/>
    </source>
</evidence>
<evidence type="ECO:0000256" key="6">
    <source>
        <dbReference type="ARBA" id="ARBA00023004"/>
    </source>
</evidence>
<accession>A0A2P5C2Y8</accession>
<dbReference type="SUPFAM" id="SSF48264">
    <property type="entry name" value="Cytochrome P450"/>
    <property type="match status" value="1"/>
</dbReference>
<comment type="cofactor">
    <cofactor evidence="1 8">
        <name>heme</name>
        <dbReference type="ChEBI" id="CHEBI:30413"/>
    </cofactor>
</comment>
<dbReference type="Pfam" id="PF00067">
    <property type="entry name" value="p450"/>
    <property type="match status" value="1"/>
</dbReference>
<dbReference type="Proteomes" id="UP000237105">
    <property type="component" value="Unassembled WGS sequence"/>
</dbReference>
<evidence type="ECO:0000313" key="12">
    <source>
        <dbReference type="Proteomes" id="UP000237105"/>
    </source>
</evidence>
<dbReference type="AlphaFoldDB" id="A0A2P5C2Y8"/>
<comment type="caution">
    <text evidence="11">The sequence shown here is derived from an EMBL/GenBank/DDBJ whole genome shotgun (WGS) entry which is preliminary data.</text>
</comment>
<feature type="binding site" description="axial binding residue" evidence="8">
    <location>
        <position position="507"/>
    </location>
    <ligand>
        <name>heme</name>
        <dbReference type="ChEBI" id="CHEBI:30413"/>
    </ligand>
    <ligandPart>
        <name>Fe</name>
        <dbReference type="ChEBI" id="CHEBI:18248"/>
    </ligandPart>
</feature>
<keyword evidence="6 8" id="KW-0408">Iron</keyword>
<name>A0A2P5C2Y8_PARAD</name>
<dbReference type="InterPro" id="IPR001128">
    <property type="entry name" value="Cyt_P450"/>
</dbReference>
<keyword evidence="3 8" id="KW-0349">Heme</keyword>
<keyword evidence="7 9" id="KW-0503">Monooxygenase</keyword>
<dbReference type="PROSITE" id="PS00086">
    <property type="entry name" value="CYTOCHROME_P450"/>
    <property type="match status" value="1"/>
</dbReference>
<sequence>MLKIRVLNKERTLHQILVEGSSSLINMHDNTSHENSHISTFSSSLFLVPLNVIIIFFIFMIKYYSFMKNMRSTTRSVLEASKPALPRGPSPWPILGCIPELCRNGPAYKWIHRLMKELDTDVACIRLGNTRVISVSSLEITREILKKHDAVFASRPMTTATHILSSGYLTIAVTPWGEQWRKMRRTLMSNVFTRPRLAWLLHKRNQEADNLVRFVYNQSNTNGGVVDLRTATQQYPTAVMRRMIFDKRYFGKGRSDGGPGVEEEEHVKAIFTVLLHIYAFSVADYLPWLKWLDLDGYQKKVSEAMNVINKYQDPIIHDRVRQWRDGMRTEPEDLLDVFISLKDDSNGKPLLSTDEIRAQITEVFLAAADNPYSAAEWALSEMLNQPRMLEKATEEVDRVVGKDRLLQESDIPQLPYITACARESLRLHPVAPFNLPHVSLADCTVGGYFIPKGSTVLISRLGLNRNPAIWDDPLSFDPDRHLILDNRCELAENELRFISFSTGRRGCIGVGLGSNMTVMLLGRLLQGFTWNIPHGMEKIDLSEEAESVFKGTPLYAHAKPRLNPSVYLSLL</sequence>
<dbReference type="STRING" id="3476.A0A2P5C2Y8"/>
<dbReference type="GO" id="GO:0016705">
    <property type="term" value="F:oxidoreductase activity, acting on paired donors, with incorporation or reduction of molecular oxygen"/>
    <property type="evidence" value="ECO:0007669"/>
    <property type="project" value="InterPro"/>
</dbReference>
<dbReference type="InterPro" id="IPR036396">
    <property type="entry name" value="Cyt_P450_sf"/>
</dbReference>
<proteinExistence type="inferred from homology"/>